<organism evidence="2 3">
    <name type="scientific">Fructobacillus pseudoficulneus</name>
    <dbReference type="NCBI Taxonomy" id="220714"/>
    <lineage>
        <taxon>Bacteria</taxon>
        <taxon>Bacillati</taxon>
        <taxon>Bacillota</taxon>
        <taxon>Bacilli</taxon>
        <taxon>Lactobacillales</taxon>
        <taxon>Lactobacillaceae</taxon>
        <taxon>Fructobacillus</taxon>
    </lineage>
</organism>
<dbReference type="RefSeq" id="WP_059377301.1">
    <property type="nucleotide sequence ID" value="NZ_DF968064.1"/>
</dbReference>
<dbReference type="Proteomes" id="UP000061227">
    <property type="component" value="Unassembled WGS sequence"/>
</dbReference>
<keyword evidence="3" id="KW-1185">Reference proteome</keyword>
<dbReference type="EMBL" id="DF968064">
    <property type="protein sequence ID" value="GAP02714.1"/>
    <property type="molecule type" value="Genomic_DNA"/>
</dbReference>
<sequence length="480" mass="54354">MQYQIYWQPQTTLKELQGAVIDFLREDEVHYTNHFLPSGQVIATWTDSANYFEGKAISDLPRLRPGQIYQATRRVKNSRRMHAYLNWTFYNSENQVIASQYQNTDRLDLRVPDQYDHYRLDLMSAGTGDFTFYEVTVAEKVAGWLHDNDQLVTDHLGAYLDLPEKIVSKTLRVILAEPELERTNYPISVVKESPQAVLYLATDLVHCQDFYDQGVLEIIAQAKKAAKAKNVEFVGYGLISAMAALQYRQAVKGSKAMIPDPNQLELPAGFERRSSGLADFIASLPEKIDHSLSPDDGFLVSQKLAKNTSPILVPLPQVQLLKQLSYPEWPETKEEKAERIKAKKKRLKQEKKRKKTKGQQSTVQPVEPAAQAEPTKTELAQPSIPAQPVEQSKPVQPVWDAPVQVEADSQAANSTAQQEPVFDEQLEASPVVQTESESADMPRLRRADKPRQFAAAEELPDEDDESRGEKIQEFFTRKKG</sequence>
<dbReference type="AlphaFoldDB" id="A0A3F3GT97"/>
<name>A0A3F3GT97_9LACO</name>
<feature type="compositionally biased region" description="Basic residues" evidence="1">
    <location>
        <begin position="341"/>
        <end position="357"/>
    </location>
</feature>
<feature type="region of interest" description="Disordered" evidence="1">
    <location>
        <begin position="330"/>
        <end position="480"/>
    </location>
</feature>
<dbReference type="InterPro" id="IPR022259">
    <property type="entry name" value="Acessory_Sec_prot_Asp3"/>
</dbReference>
<feature type="compositionally biased region" description="Basic and acidic residues" evidence="1">
    <location>
        <begin position="330"/>
        <end position="340"/>
    </location>
</feature>
<gene>
    <name evidence="2" type="ORF">FPFC_021640</name>
</gene>
<feature type="compositionally biased region" description="Basic and acidic residues" evidence="1">
    <location>
        <begin position="440"/>
        <end position="451"/>
    </location>
</feature>
<evidence type="ECO:0000313" key="3">
    <source>
        <dbReference type="Proteomes" id="UP000061227"/>
    </source>
</evidence>
<dbReference type="STRING" id="220714.SAMN05660469_0652"/>
<dbReference type="Pfam" id="PF15432">
    <property type="entry name" value="Sec-ASP3"/>
    <property type="match status" value="1"/>
</dbReference>
<dbReference type="NCBIfam" id="TIGR03711">
    <property type="entry name" value="acc_sec_asp3"/>
    <property type="match status" value="1"/>
</dbReference>
<evidence type="ECO:0000256" key="1">
    <source>
        <dbReference type="SAM" id="MobiDB-lite"/>
    </source>
</evidence>
<feature type="compositionally biased region" description="Basic and acidic residues" evidence="1">
    <location>
        <begin position="467"/>
        <end position="480"/>
    </location>
</feature>
<dbReference type="OrthoDB" id="2042927at2"/>
<evidence type="ECO:0000313" key="2">
    <source>
        <dbReference type="EMBL" id="GAP02714.1"/>
    </source>
</evidence>
<accession>A0A3F3GT97</accession>
<dbReference type="GO" id="GO:0015031">
    <property type="term" value="P:protein transport"/>
    <property type="evidence" value="ECO:0007669"/>
    <property type="project" value="InterPro"/>
</dbReference>
<proteinExistence type="predicted"/>
<protein>
    <recommendedName>
        <fullName evidence="4">Accessory Sec system protein Asp3</fullName>
    </recommendedName>
</protein>
<reference evidence="2 3" key="1">
    <citation type="journal article" date="2015" name="BMC Genomics">
        <title>Comparative genomics of Fructobacillus spp. and Leuconostoc spp. reveals niche-specific evolution of Fructobacillus spp.</title>
        <authorList>
            <person name="Endo A."/>
            <person name="Tanizawa Y."/>
            <person name="Tanaka N."/>
            <person name="Maeno S."/>
            <person name="Kumar H."/>
            <person name="Shiwa Y."/>
            <person name="Okada S."/>
            <person name="Yoshikawa H."/>
            <person name="Dicks L."/>
            <person name="Nakagawa J."/>
            <person name="Arita M."/>
        </authorList>
    </citation>
    <scope>NUCLEOTIDE SEQUENCE [LARGE SCALE GENOMIC DNA]</scope>
    <source>
        <strain evidence="2 3">DSM 15468</strain>
    </source>
</reference>
<evidence type="ECO:0008006" key="4">
    <source>
        <dbReference type="Google" id="ProtNLM"/>
    </source>
</evidence>